<name>A0A8S5UEQ1_9CAUD</name>
<sequence length="29" mass="3293">MAVQVFAYVLFLNANTKNLRSFYGLKNAV</sequence>
<organism evidence="1">
    <name type="scientific">Myoviridae sp. ctDvB7</name>
    <dbReference type="NCBI Taxonomy" id="2825057"/>
    <lineage>
        <taxon>Viruses</taxon>
        <taxon>Duplodnaviria</taxon>
        <taxon>Heunggongvirae</taxon>
        <taxon>Uroviricota</taxon>
        <taxon>Caudoviricetes</taxon>
    </lineage>
</organism>
<accession>A0A8S5UEQ1</accession>
<evidence type="ECO:0000313" key="1">
    <source>
        <dbReference type="EMBL" id="DAF92882.1"/>
    </source>
</evidence>
<proteinExistence type="predicted"/>
<protein>
    <submittedName>
        <fullName evidence="1">Uncharacterized protein</fullName>
    </submittedName>
</protein>
<reference evidence="1" key="1">
    <citation type="journal article" date="2021" name="Proc. Natl. Acad. Sci. U.S.A.">
        <title>A Catalog of Tens of Thousands of Viruses from Human Metagenomes Reveals Hidden Associations with Chronic Diseases.</title>
        <authorList>
            <person name="Tisza M.J."/>
            <person name="Buck C.B."/>
        </authorList>
    </citation>
    <scope>NUCLEOTIDE SEQUENCE</scope>
    <source>
        <strain evidence="1">CtDvB7</strain>
    </source>
</reference>
<dbReference type="EMBL" id="BK016075">
    <property type="protein sequence ID" value="DAF92882.1"/>
    <property type="molecule type" value="Genomic_DNA"/>
</dbReference>